<dbReference type="InterPro" id="IPR052359">
    <property type="entry name" value="HTH-type_reg/antitoxin"/>
</dbReference>
<proteinExistence type="predicted"/>
<dbReference type="EMBL" id="JADRCR010000012">
    <property type="protein sequence ID" value="MBK5145587.1"/>
    <property type="molecule type" value="Genomic_DNA"/>
</dbReference>
<evidence type="ECO:0000256" key="3">
    <source>
        <dbReference type="ARBA" id="ARBA00023163"/>
    </source>
</evidence>
<evidence type="ECO:0000313" key="5">
    <source>
        <dbReference type="EMBL" id="MBK5145587.1"/>
    </source>
</evidence>
<reference evidence="5 6" key="1">
    <citation type="submission" date="2020-11" db="EMBL/GenBank/DDBJ databases">
        <title>Insectihabitans protaetiae gen. nov. sp. nov. and Insectihabitans allomyrinae sp. nov., isolated from larvae of Protaetia brevitarsis seulensis and Allomyrina dichotoma, respectively.</title>
        <authorList>
            <person name="Lee S.D."/>
            <person name="Byeon Y.-S."/>
            <person name="Kim S.-M."/>
            <person name="Yang H.L."/>
            <person name="Kim I.S."/>
        </authorList>
    </citation>
    <scope>NUCLEOTIDE SEQUENCE [LARGE SCALE GENOMIC DNA]</scope>
    <source>
        <strain evidence="5 6">BWR-B9</strain>
    </source>
</reference>
<keyword evidence="3" id="KW-0804">Transcription</keyword>
<dbReference type="Proteomes" id="UP001296921">
    <property type="component" value="Unassembled WGS sequence"/>
</dbReference>
<dbReference type="InterPro" id="IPR001387">
    <property type="entry name" value="Cro/C1-type_HTH"/>
</dbReference>
<evidence type="ECO:0000313" key="6">
    <source>
        <dbReference type="Proteomes" id="UP001296921"/>
    </source>
</evidence>
<dbReference type="InterPro" id="IPR047761">
    <property type="entry name" value="NadS-like"/>
</dbReference>
<evidence type="ECO:0000256" key="1">
    <source>
        <dbReference type="ARBA" id="ARBA00023015"/>
    </source>
</evidence>
<keyword evidence="6" id="KW-1185">Reference proteome</keyword>
<name>A0ABS1IVF8_9GAMM</name>
<sequence>MRDELFADLLASAEEMVKIETGELTPDPKHVHTFNEIDVKTIRESTGLKQQDFAEAVGVSYDLVKSWETHRRHPTGAQRKLLLLLATEPKVIKTLKLLEAPVKHLKAM</sequence>
<keyword evidence="1" id="KW-0805">Transcription regulation</keyword>
<dbReference type="PANTHER" id="PTHR36511:SF3">
    <property type="entry name" value="ANTITOXIN HIGA-2"/>
    <property type="match status" value="1"/>
</dbReference>
<dbReference type="CDD" id="cd00093">
    <property type="entry name" value="HTH_XRE"/>
    <property type="match status" value="1"/>
</dbReference>
<organism evidence="5 6">
    <name type="scientific">Limnobaculum allomyrinae</name>
    <dbReference type="NCBI Taxonomy" id="2791986"/>
    <lineage>
        <taxon>Bacteria</taxon>
        <taxon>Pseudomonadati</taxon>
        <taxon>Pseudomonadota</taxon>
        <taxon>Gammaproteobacteria</taxon>
        <taxon>Enterobacterales</taxon>
        <taxon>Budviciaceae</taxon>
        <taxon>Limnobaculum</taxon>
    </lineage>
</organism>
<accession>A0ABS1IVF8</accession>
<dbReference type="PROSITE" id="PS50943">
    <property type="entry name" value="HTH_CROC1"/>
    <property type="match status" value="1"/>
</dbReference>
<dbReference type="PANTHER" id="PTHR36511">
    <property type="entry name" value="MERR FAMILY BACTERIAL REGULATORY PROTEIN"/>
    <property type="match status" value="1"/>
</dbReference>
<comment type="caution">
    <text evidence="5">The sequence shown here is derived from an EMBL/GenBank/DDBJ whole genome shotgun (WGS) entry which is preliminary data.</text>
</comment>
<gene>
    <name evidence="5" type="ORF">I2494_18070</name>
</gene>
<protein>
    <submittedName>
        <fullName evidence="5">Helix-turn-helix domain-containing protein</fullName>
    </submittedName>
</protein>
<evidence type="ECO:0000256" key="2">
    <source>
        <dbReference type="ARBA" id="ARBA00023125"/>
    </source>
</evidence>
<dbReference type="NCBIfam" id="NF041265">
    <property type="entry name" value="NadS"/>
    <property type="match status" value="1"/>
</dbReference>
<evidence type="ECO:0000259" key="4">
    <source>
        <dbReference type="PROSITE" id="PS50943"/>
    </source>
</evidence>
<keyword evidence="2" id="KW-0238">DNA-binding</keyword>
<feature type="domain" description="HTH cro/C1-type" evidence="4">
    <location>
        <begin position="39"/>
        <end position="92"/>
    </location>
</feature>
<dbReference type="RefSeq" id="WP_218468467.1">
    <property type="nucleotide sequence ID" value="NZ_JADRCR010000012.1"/>
</dbReference>